<dbReference type="GO" id="GO:0009089">
    <property type="term" value="P:lysine biosynthetic process via diaminopimelate"/>
    <property type="evidence" value="ECO:0007669"/>
    <property type="project" value="UniProtKB-UniRule"/>
</dbReference>
<dbReference type="SMART" id="SM01130">
    <property type="entry name" value="DHDPS"/>
    <property type="match status" value="1"/>
</dbReference>
<evidence type="ECO:0000256" key="3">
    <source>
        <dbReference type="ARBA" id="ARBA00007592"/>
    </source>
</evidence>
<keyword evidence="10" id="KW-0704">Schiff base</keyword>
<dbReference type="PANTHER" id="PTHR12128:SF66">
    <property type="entry name" value="4-HYDROXY-2-OXOGLUTARATE ALDOLASE, MITOCHONDRIAL"/>
    <property type="match status" value="1"/>
</dbReference>
<comment type="similarity">
    <text evidence="3 13">Belongs to the DapA family.</text>
</comment>
<evidence type="ECO:0000256" key="14">
    <source>
        <dbReference type="PIRSR" id="PIRSR001365-1"/>
    </source>
</evidence>
<protein>
    <recommendedName>
        <fullName evidence="4 12">4-hydroxy-tetrahydrodipicolinate synthase</fullName>
        <ecNumber evidence="4 12">4.3.3.7</ecNumber>
    </recommendedName>
</protein>
<keyword evidence="5" id="KW-0963">Cytoplasm</keyword>
<evidence type="ECO:0000256" key="1">
    <source>
        <dbReference type="ARBA" id="ARBA00003294"/>
    </source>
</evidence>
<dbReference type="InterPro" id="IPR005263">
    <property type="entry name" value="DapA"/>
</dbReference>
<evidence type="ECO:0000313" key="16">
    <source>
        <dbReference type="EMBL" id="MBR0575011.1"/>
    </source>
</evidence>
<organism evidence="16 17">
    <name type="scientific">Proteiniclasticum sediminis</name>
    <dbReference type="NCBI Taxonomy" id="2804028"/>
    <lineage>
        <taxon>Bacteria</taxon>
        <taxon>Bacillati</taxon>
        <taxon>Bacillota</taxon>
        <taxon>Clostridia</taxon>
        <taxon>Eubacteriales</taxon>
        <taxon>Clostridiaceae</taxon>
        <taxon>Proteiniclasticum</taxon>
    </lineage>
</organism>
<dbReference type="Pfam" id="PF00701">
    <property type="entry name" value="DHDPS"/>
    <property type="match status" value="1"/>
</dbReference>
<dbReference type="NCBIfam" id="TIGR00674">
    <property type="entry name" value="dapA"/>
    <property type="match status" value="1"/>
</dbReference>
<evidence type="ECO:0000256" key="4">
    <source>
        <dbReference type="ARBA" id="ARBA00012086"/>
    </source>
</evidence>
<dbReference type="InterPro" id="IPR002220">
    <property type="entry name" value="DapA-like"/>
</dbReference>
<evidence type="ECO:0000256" key="12">
    <source>
        <dbReference type="NCBIfam" id="TIGR00674"/>
    </source>
</evidence>
<dbReference type="CDD" id="cd00408">
    <property type="entry name" value="DHDPS-like"/>
    <property type="match status" value="1"/>
</dbReference>
<feature type="active site" description="Schiff-base intermediate with substrate" evidence="14">
    <location>
        <position position="166"/>
    </location>
</feature>
<dbReference type="PANTHER" id="PTHR12128">
    <property type="entry name" value="DIHYDRODIPICOLINATE SYNTHASE"/>
    <property type="match status" value="1"/>
</dbReference>
<dbReference type="AlphaFoldDB" id="A0A941CLT0"/>
<dbReference type="EMBL" id="JAGSCS010000001">
    <property type="protein sequence ID" value="MBR0575011.1"/>
    <property type="molecule type" value="Genomic_DNA"/>
</dbReference>
<sequence length="303" mass="32731">MLKMEDLKGVIPPIITPVDDQENVDEKGLRAVIEHVLAGGVHGVFVMGSNGEFYAMDEENQRRAVAITVDAVGGRVPVYAGIGAITTKAAIRAAQSFEELGADALTVLTPMFIKPNEEEMYGHFAAIAASTALPILIYNNPGKTTNNISVKLLERLAHIDNIVGIKNTSMDFAQTVEYLRVTREIPNFKVLSGIDYYIYATLAYGGSGCVAGTANVAPALVTEIYEKFMAGDHAGALEAQMRLIPLRNTYDYGSFPVVMKDCLNVMGIPVGSPVRPITSCTPERLEALRNVLADLNLLPKEEA</sequence>
<comment type="catalytic activity">
    <reaction evidence="11">
        <text>L-aspartate 4-semialdehyde + pyruvate = (2S,4S)-4-hydroxy-2,3,4,5-tetrahydrodipicolinate + H2O + H(+)</text>
        <dbReference type="Rhea" id="RHEA:34171"/>
        <dbReference type="ChEBI" id="CHEBI:15361"/>
        <dbReference type="ChEBI" id="CHEBI:15377"/>
        <dbReference type="ChEBI" id="CHEBI:15378"/>
        <dbReference type="ChEBI" id="CHEBI:67139"/>
        <dbReference type="ChEBI" id="CHEBI:537519"/>
        <dbReference type="EC" id="4.3.3.7"/>
    </reaction>
</comment>
<keyword evidence="9 13" id="KW-0456">Lyase</keyword>
<feature type="binding site" evidence="15">
    <location>
        <position position="210"/>
    </location>
    <ligand>
        <name>pyruvate</name>
        <dbReference type="ChEBI" id="CHEBI:15361"/>
    </ligand>
</feature>
<feature type="active site" description="Proton donor/acceptor" evidence="14">
    <location>
        <position position="138"/>
    </location>
</feature>
<dbReference type="Proteomes" id="UP000675379">
    <property type="component" value="Unassembled WGS sequence"/>
</dbReference>
<evidence type="ECO:0000256" key="8">
    <source>
        <dbReference type="ARBA" id="ARBA00023154"/>
    </source>
</evidence>
<comment type="pathway">
    <text evidence="2">Amino-acid biosynthesis; L-lysine biosynthesis via DAP pathway; (S)-tetrahydrodipicolinate from L-aspartate: step 3/4.</text>
</comment>
<dbReference type="PIRSF" id="PIRSF001365">
    <property type="entry name" value="DHDPS"/>
    <property type="match status" value="1"/>
</dbReference>
<dbReference type="RefSeq" id="WP_211799520.1">
    <property type="nucleotide sequence ID" value="NZ_JAGSCS010000001.1"/>
</dbReference>
<dbReference type="PRINTS" id="PR00146">
    <property type="entry name" value="DHPICSNTHASE"/>
</dbReference>
<keyword evidence="8" id="KW-0457">Lysine biosynthesis</keyword>
<proteinExistence type="inferred from homology"/>
<keyword evidence="17" id="KW-1185">Reference proteome</keyword>
<comment type="caution">
    <text evidence="16">The sequence shown here is derived from an EMBL/GenBank/DDBJ whole genome shotgun (WGS) entry which is preliminary data.</text>
</comment>
<comment type="function">
    <text evidence="1">Catalyzes the condensation of (S)-aspartate-beta-semialdehyde [(S)-ASA] and pyruvate to 4-hydroxy-tetrahydrodipicolinate (HTPA).</text>
</comment>
<reference evidence="16" key="1">
    <citation type="submission" date="2021-04" db="EMBL/GenBank/DDBJ databases">
        <title>Proteiniclasticum sedimins sp. nov., an obligate anaerobic bacterium isolated from anaerobic sludge.</title>
        <authorList>
            <person name="Liu J."/>
        </authorList>
    </citation>
    <scope>NUCLEOTIDE SEQUENCE</scope>
    <source>
        <strain evidence="16">BAD-10</strain>
    </source>
</reference>
<dbReference type="SUPFAM" id="SSF51569">
    <property type="entry name" value="Aldolase"/>
    <property type="match status" value="1"/>
</dbReference>
<evidence type="ECO:0000256" key="6">
    <source>
        <dbReference type="ARBA" id="ARBA00022605"/>
    </source>
</evidence>
<evidence type="ECO:0000256" key="5">
    <source>
        <dbReference type="ARBA" id="ARBA00022490"/>
    </source>
</evidence>
<evidence type="ECO:0000256" key="9">
    <source>
        <dbReference type="ARBA" id="ARBA00023239"/>
    </source>
</evidence>
<dbReference type="EC" id="4.3.3.7" evidence="4 12"/>
<evidence type="ECO:0000256" key="10">
    <source>
        <dbReference type="ARBA" id="ARBA00023270"/>
    </source>
</evidence>
<dbReference type="InterPro" id="IPR013785">
    <property type="entry name" value="Aldolase_TIM"/>
</dbReference>
<dbReference type="GO" id="GO:0019877">
    <property type="term" value="P:diaminopimelate biosynthetic process"/>
    <property type="evidence" value="ECO:0007669"/>
    <property type="project" value="UniProtKB-KW"/>
</dbReference>
<keyword evidence="7" id="KW-0220">Diaminopimelate biosynthesis</keyword>
<evidence type="ECO:0000256" key="7">
    <source>
        <dbReference type="ARBA" id="ARBA00022915"/>
    </source>
</evidence>
<accession>A0A941CLT0</accession>
<gene>
    <name evidence="16" type="primary">dapA</name>
    <name evidence="16" type="ORF">KCG48_01525</name>
</gene>
<dbReference type="GO" id="GO:0008840">
    <property type="term" value="F:4-hydroxy-tetrahydrodipicolinate synthase activity"/>
    <property type="evidence" value="ECO:0007669"/>
    <property type="project" value="UniProtKB-UniRule"/>
</dbReference>
<name>A0A941CLT0_9CLOT</name>
<dbReference type="Gene3D" id="3.20.20.70">
    <property type="entry name" value="Aldolase class I"/>
    <property type="match status" value="1"/>
</dbReference>
<evidence type="ECO:0000256" key="11">
    <source>
        <dbReference type="ARBA" id="ARBA00047836"/>
    </source>
</evidence>
<keyword evidence="6" id="KW-0028">Amino-acid biosynthesis</keyword>
<evidence type="ECO:0000256" key="15">
    <source>
        <dbReference type="PIRSR" id="PIRSR001365-2"/>
    </source>
</evidence>
<evidence type="ECO:0000256" key="13">
    <source>
        <dbReference type="PIRNR" id="PIRNR001365"/>
    </source>
</evidence>
<evidence type="ECO:0000313" key="17">
    <source>
        <dbReference type="Proteomes" id="UP000675379"/>
    </source>
</evidence>
<evidence type="ECO:0000256" key="2">
    <source>
        <dbReference type="ARBA" id="ARBA00005120"/>
    </source>
</evidence>